<evidence type="ECO:0000259" key="2">
    <source>
        <dbReference type="Pfam" id="PF23055"/>
    </source>
</evidence>
<dbReference type="OrthoDB" id="10257314at2759"/>
<name>A0A6H5IAG5_9HYME</name>
<keyword evidence="4" id="KW-1185">Reference proteome</keyword>
<dbReference type="InterPro" id="IPR055469">
    <property type="entry name" value="DUF7041"/>
</dbReference>
<feature type="compositionally biased region" description="Basic and acidic residues" evidence="1">
    <location>
        <begin position="655"/>
        <end position="669"/>
    </location>
</feature>
<feature type="region of interest" description="Disordered" evidence="1">
    <location>
        <begin position="54"/>
        <end position="74"/>
    </location>
</feature>
<feature type="compositionally biased region" description="Polar residues" evidence="1">
    <location>
        <begin position="484"/>
        <end position="496"/>
    </location>
</feature>
<evidence type="ECO:0000313" key="4">
    <source>
        <dbReference type="Proteomes" id="UP000479190"/>
    </source>
</evidence>
<feature type="compositionally biased region" description="Basic and acidic residues" evidence="1">
    <location>
        <begin position="63"/>
        <end position="74"/>
    </location>
</feature>
<feature type="region of interest" description="Disordered" evidence="1">
    <location>
        <begin position="483"/>
        <end position="572"/>
    </location>
</feature>
<reference evidence="3 4" key="1">
    <citation type="submission" date="2020-02" db="EMBL/GenBank/DDBJ databases">
        <authorList>
            <person name="Ferguson B K."/>
        </authorList>
    </citation>
    <scope>NUCLEOTIDE SEQUENCE [LARGE SCALE GENOMIC DNA]</scope>
</reference>
<dbReference type="Proteomes" id="UP000479190">
    <property type="component" value="Unassembled WGS sequence"/>
</dbReference>
<feature type="domain" description="DUF7041" evidence="2">
    <location>
        <begin position="188"/>
        <end position="269"/>
    </location>
</feature>
<organism evidence="3 4">
    <name type="scientific">Trichogramma brassicae</name>
    <dbReference type="NCBI Taxonomy" id="86971"/>
    <lineage>
        <taxon>Eukaryota</taxon>
        <taxon>Metazoa</taxon>
        <taxon>Ecdysozoa</taxon>
        <taxon>Arthropoda</taxon>
        <taxon>Hexapoda</taxon>
        <taxon>Insecta</taxon>
        <taxon>Pterygota</taxon>
        <taxon>Neoptera</taxon>
        <taxon>Endopterygota</taxon>
        <taxon>Hymenoptera</taxon>
        <taxon>Apocrita</taxon>
        <taxon>Proctotrupomorpha</taxon>
        <taxon>Chalcidoidea</taxon>
        <taxon>Trichogrammatidae</taxon>
        <taxon>Trichogramma</taxon>
    </lineage>
</organism>
<feature type="region of interest" description="Disordered" evidence="1">
    <location>
        <begin position="650"/>
        <end position="669"/>
    </location>
</feature>
<evidence type="ECO:0000256" key="1">
    <source>
        <dbReference type="SAM" id="MobiDB-lite"/>
    </source>
</evidence>
<protein>
    <recommendedName>
        <fullName evidence="2">DUF7041 domain-containing protein</fullName>
    </recommendedName>
</protein>
<evidence type="ECO:0000313" key="3">
    <source>
        <dbReference type="EMBL" id="CAB0033662.1"/>
    </source>
</evidence>
<proteinExistence type="predicted"/>
<dbReference type="PANTHER" id="PTHR33327:SF3">
    <property type="entry name" value="RNA-DIRECTED DNA POLYMERASE"/>
    <property type="match status" value="1"/>
</dbReference>
<gene>
    <name evidence="3" type="ORF">TBRA_LOCUS5560</name>
</gene>
<feature type="region of interest" description="Disordered" evidence="1">
    <location>
        <begin position="373"/>
        <end position="410"/>
    </location>
</feature>
<feature type="compositionally biased region" description="Polar residues" evidence="1">
    <location>
        <begin position="522"/>
        <end position="556"/>
    </location>
</feature>
<sequence>MAHLGGRSPESLNSNSFPSALRPSRELQRTPPSSGFQLRSGRILWSSSVSCTNSVDNPIMNTSREDDPSSVKRRGDGAAIQDVVAGQFREEFDSFKREVLSLFREFVESQSERNQVVNPANNNSNIPNANVASLSLERNVSIPTVNDTGPSGPLHRNSNIHTEHQHHSSTGVATSAASVRYVSTESRLPQFWRAVPEQWFDVVEHYFSSRGISSDEDKYFAAVSGLGADVLREVSDTIRTLPSLNRYASLKQILLNKFSENEEERLNRFAALSSMGSHTPAEFFNVLLAAGGDTFPRESILKVWKQRLPIDIRVQLGAPAVLANEASLLRRAEEVFTILKSSNRIVVDAVHSGSVADDKTEILLKHIRRLESKLDSQSRSQSHKSQDRKSYANKRNNRKNDRSRSSTSESDDVVICAAHAKYGDNTYTSSSLACLCDHSHSDALAHACGHSYSVVLAYACEHSYSGALAYTYTKYEFNSHEASEQQPCSRQPNSRAAEQPCGRQPNSPAADELNQPAAEQPCSRQPNSPAADSRTANQPNSRQLASRTIPSNSVTATAAAWPEPRVNTNSSDKWMHNFFNRYHLSLRRSTTLFKLEDSEVIKRVLAFKMYVDNISFSDYDLSHMVAMDETAVFMGQSSQVPKADAAAQSRTHSLNHSETRLHTQERQSTREVLTGVVRRQWPLAVVQSADPLARMGCCWHARSAKSRLQNGNVILIHKAKNVGDTSRDFTDPFSIDPRLIYTRSSRANSRHALAALKRIFNLATQSNSDQRARCFLSRDHRVSPRMLALHALARRSNWSRDQLVGPCSAREKETGDSACVDTRTLSRTHTLTHTRVAAAAASDTHCVCVPSQWDCALKRGEACDSVTRLSQHTARSTAQA</sequence>
<dbReference type="PANTHER" id="PTHR33327">
    <property type="entry name" value="ENDONUCLEASE"/>
    <property type="match status" value="1"/>
</dbReference>
<dbReference type="EMBL" id="CADCXV010000717">
    <property type="protein sequence ID" value="CAB0033662.1"/>
    <property type="molecule type" value="Genomic_DNA"/>
</dbReference>
<dbReference type="AlphaFoldDB" id="A0A6H5IAG5"/>
<accession>A0A6H5IAG5</accession>
<feature type="region of interest" description="Disordered" evidence="1">
    <location>
        <begin position="145"/>
        <end position="172"/>
    </location>
</feature>
<feature type="region of interest" description="Disordered" evidence="1">
    <location>
        <begin position="1"/>
        <end position="38"/>
    </location>
</feature>
<dbReference type="Pfam" id="PF23055">
    <property type="entry name" value="DUF7041"/>
    <property type="match status" value="1"/>
</dbReference>